<organism evidence="3 4">
    <name type="scientific">Tsukamurella soli</name>
    <dbReference type="NCBI Taxonomy" id="644556"/>
    <lineage>
        <taxon>Bacteria</taxon>
        <taxon>Bacillati</taxon>
        <taxon>Actinomycetota</taxon>
        <taxon>Actinomycetes</taxon>
        <taxon>Mycobacteriales</taxon>
        <taxon>Tsukamurellaceae</taxon>
        <taxon>Tsukamurella</taxon>
    </lineage>
</organism>
<protein>
    <submittedName>
        <fullName evidence="3">Methyltransferase domain-containing protein</fullName>
    </submittedName>
</protein>
<keyword evidence="3" id="KW-0489">Methyltransferase</keyword>
<dbReference type="InterPro" id="IPR041698">
    <property type="entry name" value="Methyltransf_25"/>
</dbReference>
<dbReference type="SUPFAM" id="SSF53335">
    <property type="entry name" value="S-adenosyl-L-methionine-dependent methyltransferases"/>
    <property type="match status" value="1"/>
</dbReference>
<comment type="caution">
    <text evidence="3">The sequence shown here is derived from an EMBL/GenBank/DDBJ whole genome shotgun (WGS) entry which is preliminary data.</text>
</comment>
<feature type="domain" description="Methyltransferase" evidence="1">
    <location>
        <begin position="102"/>
        <end position="186"/>
    </location>
</feature>
<dbReference type="Pfam" id="PF21302">
    <property type="entry name" value="Zn_ribbon_RlmA"/>
    <property type="match status" value="1"/>
</dbReference>
<name>A0ABP8K319_9ACTN</name>
<dbReference type="Proteomes" id="UP001500635">
    <property type="component" value="Unassembled WGS sequence"/>
</dbReference>
<keyword evidence="3" id="KW-0808">Transferase</keyword>
<dbReference type="InterPro" id="IPR029063">
    <property type="entry name" value="SAM-dependent_MTases_sf"/>
</dbReference>
<dbReference type="GO" id="GO:0008168">
    <property type="term" value="F:methyltransferase activity"/>
    <property type="evidence" value="ECO:0007669"/>
    <property type="project" value="UniProtKB-KW"/>
</dbReference>
<evidence type="ECO:0000313" key="3">
    <source>
        <dbReference type="EMBL" id="GAA4399721.1"/>
    </source>
</evidence>
<dbReference type="Gene3D" id="3.40.50.150">
    <property type="entry name" value="Vaccinia Virus protein VP39"/>
    <property type="match status" value="1"/>
</dbReference>
<keyword evidence="4" id="KW-1185">Reference proteome</keyword>
<dbReference type="RefSeq" id="WP_344998859.1">
    <property type="nucleotide sequence ID" value="NZ_BAABFR010000073.1"/>
</dbReference>
<evidence type="ECO:0000259" key="1">
    <source>
        <dbReference type="Pfam" id="PF13649"/>
    </source>
</evidence>
<proteinExistence type="predicted"/>
<dbReference type="InterPro" id="IPR048647">
    <property type="entry name" value="RlmA_N"/>
</dbReference>
<dbReference type="Pfam" id="PF13649">
    <property type="entry name" value="Methyltransf_25"/>
    <property type="match status" value="1"/>
</dbReference>
<sequence length="291" mass="29682">MVDCPAGLAAVTSALACPHCGSALELDTEDGAAALLCEAGHPFDIARQGYVSLLGGRGATVVADDADMIAARARFLATGHYDAFLDAVAAATAGAVDGGGVVLDCGAGEGSYLLRALDAAPGTVGIGLDLSKPAARRLARRDPRVGAVVANGWDRLPVADGAVAVVLSVFAPRNATEFARVLAPGGAVVVLTPTARHLRELVGPLGMISVEDGKVARLDATLGRHFELVDRQRLDWIMELAADAVDDLVAMGPSAHHTTPDARRAATARLIGPDGTVAVTASGQVSVFRRA</sequence>
<dbReference type="InterPro" id="IPR016718">
    <property type="entry name" value="rRNA_m1G-MeTrfase_A_prd"/>
</dbReference>
<reference evidence="4" key="1">
    <citation type="journal article" date="2019" name="Int. J. Syst. Evol. Microbiol.">
        <title>The Global Catalogue of Microorganisms (GCM) 10K type strain sequencing project: providing services to taxonomists for standard genome sequencing and annotation.</title>
        <authorList>
            <consortium name="The Broad Institute Genomics Platform"/>
            <consortium name="The Broad Institute Genome Sequencing Center for Infectious Disease"/>
            <person name="Wu L."/>
            <person name="Ma J."/>
        </authorList>
    </citation>
    <scope>NUCLEOTIDE SEQUENCE [LARGE SCALE GENOMIC DNA]</scope>
    <source>
        <strain evidence="4">JCM 17688</strain>
    </source>
</reference>
<evidence type="ECO:0000259" key="2">
    <source>
        <dbReference type="Pfam" id="PF21302"/>
    </source>
</evidence>
<feature type="domain" description="23S rRNA (guanine(745)-N(1))-methyltransferase N-terminal" evidence="2">
    <location>
        <begin position="16"/>
        <end position="54"/>
    </location>
</feature>
<dbReference type="GO" id="GO:0032259">
    <property type="term" value="P:methylation"/>
    <property type="evidence" value="ECO:0007669"/>
    <property type="project" value="UniProtKB-KW"/>
</dbReference>
<dbReference type="EMBL" id="BAABFR010000073">
    <property type="protein sequence ID" value="GAA4399721.1"/>
    <property type="molecule type" value="Genomic_DNA"/>
</dbReference>
<gene>
    <name evidence="3" type="ORF">GCM10023147_37550</name>
</gene>
<dbReference type="CDD" id="cd02440">
    <property type="entry name" value="AdoMet_MTases"/>
    <property type="match status" value="1"/>
</dbReference>
<evidence type="ECO:0000313" key="4">
    <source>
        <dbReference type="Proteomes" id="UP001500635"/>
    </source>
</evidence>
<accession>A0ABP8K319</accession>
<dbReference type="PIRSF" id="PIRSF018249">
    <property type="entry name" value="MyrA_prd"/>
    <property type="match status" value="1"/>
</dbReference>